<feature type="domain" description="Phytocyanin" evidence="4">
    <location>
        <begin position="117"/>
        <end position="217"/>
    </location>
</feature>
<proteinExistence type="predicted"/>
<dbReference type="EMBL" id="LWDX02013453">
    <property type="protein sequence ID" value="OEL35023.1"/>
    <property type="molecule type" value="Genomic_DNA"/>
</dbReference>
<sequence length="217" mass="22962">MRDDEQFRNQAPACPVSWLALHRSHRRDNPSSRLAANAAGGRTNVANSQGVVIPWLLTHIFASALSTVNSDTRILDPLGIRCSTNEMAPRATLPTIAAAVAIVAVVALLPATAPAAKSYRVGDDSGWDDTGVDYGAWAAGKKFRVGDTLEFLYAEGIHNVVEVDAQSYAACAVLGGNATTLTSGDDRVVLGQAGQWFFICSVEGHCQSGMKLAVNVH</sequence>
<dbReference type="Pfam" id="PF02298">
    <property type="entry name" value="Cu_bind_like"/>
    <property type="match status" value="1"/>
</dbReference>
<dbReference type="GO" id="GO:0005886">
    <property type="term" value="C:plasma membrane"/>
    <property type="evidence" value="ECO:0007669"/>
    <property type="project" value="TreeGrafter"/>
</dbReference>
<dbReference type="CDD" id="cd04216">
    <property type="entry name" value="Phytocyanin"/>
    <property type="match status" value="1"/>
</dbReference>
<keyword evidence="3" id="KW-0812">Transmembrane</keyword>
<dbReference type="Proteomes" id="UP000095767">
    <property type="component" value="Unassembled WGS sequence"/>
</dbReference>
<dbReference type="SUPFAM" id="SSF49503">
    <property type="entry name" value="Cupredoxins"/>
    <property type="match status" value="1"/>
</dbReference>
<evidence type="ECO:0000259" key="4">
    <source>
        <dbReference type="PROSITE" id="PS51485"/>
    </source>
</evidence>
<dbReference type="InterPro" id="IPR003245">
    <property type="entry name" value="Phytocyanin_dom"/>
</dbReference>
<protein>
    <recommendedName>
        <fullName evidence="4">Phytocyanin domain-containing protein</fullName>
    </recommendedName>
</protein>
<name>A0A1E5WC56_9POAL</name>
<dbReference type="InterPro" id="IPR008972">
    <property type="entry name" value="Cupredoxin"/>
</dbReference>
<evidence type="ECO:0000313" key="5">
    <source>
        <dbReference type="EMBL" id="OEL35023.1"/>
    </source>
</evidence>
<comment type="caution">
    <text evidence="5">The sequence shown here is derived from an EMBL/GenBank/DDBJ whole genome shotgun (WGS) entry which is preliminary data.</text>
</comment>
<dbReference type="OrthoDB" id="687943at2759"/>
<reference evidence="5 6" key="1">
    <citation type="submission" date="2016-09" db="EMBL/GenBank/DDBJ databases">
        <title>The draft genome of Dichanthelium oligosanthes: A C3 panicoid grass species.</title>
        <authorList>
            <person name="Studer A.J."/>
            <person name="Schnable J.C."/>
            <person name="Brutnell T.P."/>
        </authorList>
    </citation>
    <scope>NUCLEOTIDE SEQUENCE [LARGE SCALE GENOMIC DNA]</scope>
    <source>
        <strain evidence="6">cv. Kellogg 1175</strain>
        <tissue evidence="5">Leaf</tissue>
    </source>
</reference>
<dbReference type="AlphaFoldDB" id="A0A1E5WC56"/>
<keyword evidence="6" id="KW-1185">Reference proteome</keyword>
<dbReference type="GO" id="GO:0046872">
    <property type="term" value="F:metal ion binding"/>
    <property type="evidence" value="ECO:0007669"/>
    <property type="project" value="UniProtKB-KW"/>
</dbReference>
<keyword evidence="3" id="KW-0472">Membrane</keyword>
<feature type="transmembrane region" description="Helical" evidence="3">
    <location>
        <begin position="91"/>
        <end position="111"/>
    </location>
</feature>
<evidence type="ECO:0000256" key="2">
    <source>
        <dbReference type="ARBA" id="ARBA00023180"/>
    </source>
</evidence>
<dbReference type="Gene3D" id="2.60.40.420">
    <property type="entry name" value="Cupredoxins - blue copper proteins"/>
    <property type="match status" value="1"/>
</dbReference>
<dbReference type="GO" id="GO:0009055">
    <property type="term" value="F:electron transfer activity"/>
    <property type="evidence" value="ECO:0007669"/>
    <property type="project" value="InterPro"/>
</dbReference>
<evidence type="ECO:0000256" key="3">
    <source>
        <dbReference type="SAM" id="Phobius"/>
    </source>
</evidence>
<evidence type="ECO:0000313" key="6">
    <source>
        <dbReference type="Proteomes" id="UP000095767"/>
    </source>
</evidence>
<dbReference type="STRING" id="888268.A0A1E5WC56"/>
<dbReference type="PANTHER" id="PTHR33021:SF346">
    <property type="entry name" value="OS03G0791300 PROTEIN"/>
    <property type="match status" value="1"/>
</dbReference>
<organism evidence="5 6">
    <name type="scientific">Dichanthelium oligosanthes</name>
    <dbReference type="NCBI Taxonomy" id="888268"/>
    <lineage>
        <taxon>Eukaryota</taxon>
        <taxon>Viridiplantae</taxon>
        <taxon>Streptophyta</taxon>
        <taxon>Embryophyta</taxon>
        <taxon>Tracheophyta</taxon>
        <taxon>Spermatophyta</taxon>
        <taxon>Magnoliopsida</taxon>
        <taxon>Liliopsida</taxon>
        <taxon>Poales</taxon>
        <taxon>Poaceae</taxon>
        <taxon>PACMAD clade</taxon>
        <taxon>Panicoideae</taxon>
        <taxon>Panicodae</taxon>
        <taxon>Paniceae</taxon>
        <taxon>Dichantheliinae</taxon>
        <taxon>Dichanthelium</taxon>
    </lineage>
</organism>
<accession>A0A1E5WC56</accession>
<dbReference type="InterPro" id="IPR039391">
    <property type="entry name" value="Phytocyanin-like"/>
</dbReference>
<keyword evidence="3" id="KW-1133">Transmembrane helix</keyword>
<keyword evidence="2" id="KW-0325">Glycoprotein</keyword>
<evidence type="ECO:0000256" key="1">
    <source>
        <dbReference type="ARBA" id="ARBA00022723"/>
    </source>
</evidence>
<gene>
    <name evidence="5" type="ORF">BAE44_0003958</name>
</gene>
<dbReference type="PANTHER" id="PTHR33021">
    <property type="entry name" value="BLUE COPPER PROTEIN"/>
    <property type="match status" value="1"/>
</dbReference>
<keyword evidence="1" id="KW-0479">Metal-binding</keyword>
<dbReference type="PROSITE" id="PS51485">
    <property type="entry name" value="PHYTOCYANIN"/>
    <property type="match status" value="1"/>
</dbReference>
<dbReference type="FunFam" id="2.60.40.420:FF:000003">
    <property type="entry name" value="Blue copper"/>
    <property type="match status" value="1"/>
</dbReference>